<sequence length="45" mass="5178">IVEAWADIPANMIINLFKKYSILHGIETESEEQMIISVDDEEITQ</sequence>
<accession>A0ACA9QQV8</accession>
<feature type="non-terminal residue" evidence="1">
    <location>
        <position position="1"/>
    </location>
</feature>
<comment type="caution">
    <text evidence="1">The sequence shown here is derived from an EMBL/GenBank/DDBJ whole genome shotgun (WGS) entry which is preliminary data.</text>
</comment>
<name>A0ACA9QQV8_9GLOM</name>
<keyword evidence="2" id="KW-1185">Reference proteome</keyword>
<proteinExistence type="predicted"/>
<feature type="non-terminal residue" evidence="1">
    <location>
        <position position="45"/>
    </location>
</feature>
<dbReference type="Proteomes" id="UP000789920">
    <property type="component" value="Unassembled WGS sequence"/>
</dbReference>
<dbReference type="EMBL" id="CAJVQC010035208">
    <property type="protein sequence ID" value="CAG8758429.1"/>
    <property type="molecule type" value="Genomic_DNA"/>
</dbReference>
<gene>
    <name evidence="1" type="ORF">RPERSI_LOCUS14955</name>
</gene>
<organism evidence="1 2">
    <name type="scientific">Racocetra persica</name>
    <dbReference type="NCBI Taxonomy" id="160502"/>
    <lineage>
        <taxon>Eukaryota</taxon>
        <taxon>Fungi</taxon>
        <taxon>Fungi incertae sedis</taxon>
        <taxon>Mucoromycota</taxon>
        <taxon>Glomeromycotina</taxon>
        <taxon>Glomeromycetes</taxon>
        <taxon>Diversisporales</taxon>
        <taxon>Gigasporaceae</taxon>
        <taxon>Racocetra</taxon>
    </lineage>
</organism>
<protein>
    <submittedName>
        <fullName evidence="1">14375_t:CDS:1</fullName>
    </submittedName>
</protein>
<reference evidence="1" key="1">
    <citation type="submission" date="2021-06" db="EMBL/GenBank/DDBJ databases">
        <authorList>
            <person name="Kallberg Y."/>
            <person name="Tangrot J."/>
            <person name="Rosling A."/>
        </authorList>
    </citation>
    <scope>NUCLEOTIDE SEQUENCE</scope>
    <source>
        <strain evidence="1">MA461A</strain>
    </source>
</reference>
<evidence type="ECO:0000313" key="1">
    <source>
        <dbReference type="EMBL" id="CAG8758429.1"/>
    </source>
</evidence>
<evidence type="ECO:0000313" key="2">
    <source>
        <dbReference type="Proteomes" id="UP000789920"/>
    </source>
</evidence>